<feature type="domain" description="MYND-type" evidence="6">
    <location>
        <begin position="217"/>
        <end position="255"/>
    </location>
</feature>
<dbReference type="PANTHER" id="PTHR10237:SF14">
    <property type="entry name" value="MYND-TYPE DOMAIN-CONTAINING PROTEIN"/>
    <property type="match status" value="1"/>
</dbReference>
<evidence type="ECO:0000256" key="3">
    <source>
        <dbReference type="ARBA" id="ARBA00022833"/>
    </source>
</evidence>
<accession>A0A9P4IMI2</accession>
<reference evidence="7" key="1">
    <citation type="journal article" date="2020" name="Stud. Mycol.">
        <title>101 Dothideomycetes genomes: a test case for predicting lifestyles and emergence of pathogens.</title>
        <authorList>
            <person name="Haridas S."/>
            <person name="Albert R."/>
            <person name="Binder M."/>
            <person name="Bloem J."/>
            <person name="Labutti K."/>
            <person name="Salamov A."/>
            <person name="Andreopoulos B."/>
            <person name="Baker S."/>
            <person name="Barry K."/>
            <person name="Bills G."/>
            <person name="Bluhm B."/>
            <person name="Cannon C."/>
            <person name="Castanera R."/>
            <person name="Culley D."/>
            <person name="Daum C."/>
            <person name="Ezra D."/>
            <person name="Gonzalez J."/>
            <person name="Henrissat B."/>
            <person name="Kuo A."/>
            <person name="Liang C."/>
            <person name="Lipzen A."/>
            <person name="Lutzoni F."/>
            <person name="Magnuson J."/>
            <person name="Mondo S."/>
            <person name="Nolan M."/>
            <person name="Ohm R."/>
            <person name="Pangilinan J."/>
            <person name="Park H.-J."/>
            <person name="Ramirez L."/>
            <person name="Alfaro M."/>
            <person name="Sun H."/>
            <person name="Tritt A."/>
            <person name="Yoshinaga Y."/>
            <person name="Zwiers L.-H."/>
            <person name="Turgeon B."/>
            <person name="Goodwin S."/>
            <person name="Spatafora J."/>
            <person name="Crous P."/>
            <person name="Grigoriev I."/>
        </authorList>
    </citation>
    <scope>NUCLEOTIDE SEQUENCE</scope>
    <source>
        <strain evidence="7">CBS 133067</strain>
    </source>
</reference>
<dbReference type="GO" id="GO:0005634">
    <property type="term" value="C:nucleus"/>
    <property type="evidence" value="ECO:0007669"/>
    <property type="project" value="TreeGrafter"/>
</dbReference>
<dbReference type="AlphaFoldDB" id="A0A9P4IMI2"/>
<evidence type="ECO:0000256" key="2">
    <source>
        <dbReference type="ARBA" id="ARBA00022771"/>
    </source>
</evidence>
<gene>
    <name evidence="7" type="ORF">NA57DRAFT_72620</name>
</gene>
<dbReference type="OrthoDB" id="432970at2759"/>
<evidence type="ECO:0000256" key="5">
    <source>
        <dbReference type="SAM" id="MobiDB-lite"/>
    </source>
</evidence>
<proteinExistence type="predicted"/>
<dbReference type="GO" id="GO:0008270">
    <property type="term" value="F:zinc ion binding"/>
    <property type="evidence" value="ECO:0007669"/>
    <property type="project" value="UniProtKB-KW"/>
</dbReference>
<dbReference type="GO" id="GO:0000981">
    <property type="term" value="F:DNA-binding transcription factor activity, RNA polymerase II-specific"/>
    <property type="evidence" value="ECO:0007669"/>
    <property type="project" value="TreeGrafter"/>
</dbReference>
<name>A0A9P4IMI2_9PEZI</name>
<evidence type="ECO:0000313" key="8">
    <source>
        <dbReference type="Proteomes" id="UP000799772"/>
    </source>
</evidence>
<dbReference type="PANTHER" id="PTHR10237">
    <property type="entry name" value="DEFORMED EPIDERMAL AUTOREGULATORY FACTOR 1 HOMOLOG SUPPRESSIN"/>
    <property type="match status" value="1"/>
</dbReference>
<dbReference type="SUPFAM" id="SSF144232">
    <property type="entry name" value="HIT/MYND zinc finger-like"/>
    <property type="match status" value="1"/>
</dbReference>
<evidence type="ECO:0000256" key="4">
    <source>
        <dbReference type="PROSITE-ProRule" id="PRU00134"/>
    </source>
</evidence>
<dbReference type="PROSITE" id="PS50865">
    <property type="entry name" value="ZF_MYND_2"/>
    <property type="match status" value="1"/>
</dbReference>
<dbReference type="PROSITE" id="PS01360">
    <property type="entry name" value="ZF_MYND_1"/>
    <property type="match status" value="1"/>
</dbReference>
<evidence type="ECO:0000256" key="1">
    <source>
        <dbReference type="ARBA" id="ARBA00022723"/>
    </source>
</evidence>
<dbReference type="InterPro" id="IPR024119">
    <property type="entry name" value="TF_DEAF-1"/>
</dbReference>
<keyword evidence="8" id="KW-1185">Reference proteome</keyword>
<protein>
    <recommendedName>
        <fullName evidence="6">MYND-type domain-containing protein</fullName>
    </recommendedName>
</protein>
<evidence type="ECO:0000259" key="6">
    <source>
        <dbReference type="PROSITE" id="PS50865"/>
    </source>
</evidence>
<evidence type="ECO:0000313" key="7">
    <source>
        <dbReference type="EMBL" id="KAF2101177.1"/>
    </source>
</evidence>
<dbReference type="Pfam" id="PF01753">
    <property type="entry name" value="zf-MYND"/>
    <property type="match status" value="1"/>
</dbReference>
<keyword evidence="3" id="KW-0862">Zinc</keyword>
<organism evidence="7 8">
    <name type="scientific">Rhizodiscina lignyota</name>
    <dbReference type="NCBI Taxonomy" id="1504668"/>
    <lineage>
        <taxon>Eukaryota</taxon>
        <taxon>Fungi</taxon>
        <taxon>Dikarya</taxon>
        <taxon>Ascomycota</taxon>
        <taxon>Pezizomycotina</taxon>
        <taxon>Dothideomycetes</taxon>
        <taxon>Pleosporomycetidae</taxon>
        <taxon>Aulographales</taxon>
        <taxon>Rhizodiscinaceae</taxon>
        <taxon>Rhizodiscina</taxon>
    </lineage>
</organism>
<dbReference type="InterPro" id="IPR002893">
    <property type="entry name" value="Znf_MYND"/>
</dbReference>
<sequence length="268" mass="30724">MPNREDDEWENGPSKEEDDEEYDDEDEDGDDDEDDELAGLMMDGVPIELVDTKDFNEDVDTKPLTAAHGIATCLYNLHPNALRAFLDTDKYNSVEWGNKFQYSKKAQDKGALLIIARNDRVVTFGTYLNMDDGWECQASFGIKEDGSWKPISGYIWGDAITNPTTIRGAGRNMTVDVFHQKRWKKSTYGTAKITLDINGKRTVNPHWLYQKSSAKICTYCKKKPEKLLQCSRCRSTWYCSKDCQTHDWDIHRNLCEAPQNQEHETIGT</sequence>
<dbReference type="Gene3D" id="6.10.140.2220">
    <property type="match status" value="1"/>
</dbReference>
<feature type="region of interest" description="Disordered" evidence="5">
    <location>
        <begin position="1"/>
        <end position="37"/>
    </location>
</feature>
<keyword evidence="2 4" id="KW-0863">Zinc-finger</keyword>
<keyword evidence="1" id="KW-0479">Metal-binding</keyword>
<dbReference type="EMBL" id="ML978123">
    <property type="protein sequence ID" value="KAF2101177.1"/>
    <property type="molecule type" value="Genomic_DNA"/>
</dbReference>
<dbReference type="Proteomes" id="UP000799772">
    <property type="component" value="Unassembled WGS sequence"/>
</dbReference>
<comment type="caution">
    <text evidence="7">The sequence shown here is derived from an EMBL/GenBank/DDBJ whole genome shotgun (WGS) entry which is preliminary data.</text>
</comment>